<protein>
    <submittedName>
        <fullName evidence="1">Uncharacterized protein</fullName>
    </submittedName>
</protein>
<reference evidence="2" key="2">
    <citation type="journal article" date="2010" name="Genome Res.">
        <title>Population genomic sequencing of Coccidioides fungi reveals recent hybridization and transposon control.</title>
        <authorList>
            <person name="Neafsey D.E."/>
            <person name="Barker B.M."/>
            <person name="Sharpton T.J."/>
            <person name="Stajich J.E."/>
            <person name="Park D.J."/>
            <person name="Whiston E."/>
            <person name="Hung C.-Y."/>
            <person name="McMahan C."/>
            <person name="White J."/>
            <person name="Sykes S."/>
            <person name="Heiman D."/>
            <person name="Young S."/>
            <person name="Zeng Q."/>
            <person name="Abouelleil A."/>
            <person name="Aftuck L."/>
            <person name="Bessette D."/>
            <person name="Brown A."/>
            <person name="FitzGerald M."/>
            <person name="Lui A."/>
            <person name="Macdonald J.P."/>
            <person name="Priest M."/>
            <person name="Orbach M.J."/>
            <person name="Galgiani J.N."/>
            <person name="Kirkland T.N."/>
            <person name="Cole G.T."/>
            <person name="Birren B.W."/>
            <person name="Henn M.R."/>
            <person name="Taylor J.W."/>
            <person name="Rounsley S.D."/>
        </authorList>
    </citation>
    <scope>GENOME REANNOTATION</scope>
    <source>
        <strain evidence="2">RS</strain>
    </source>
</reference>
<dbReference type="GeneID" id="4559546"/>
<dbReference type="Proteomes" id="UP000001261">
    <property type="component" value="Unassembled WGS sequence"/>
</dbReference>
<evidence type="ECO:0000313" key="1">
    <source>
        <dbReference type="EMBL" id="EAS29197.2"/>
    </source>
</evidence>
<name>A0A0E1RV65_COCIM</name>
<sequence length="161" mass="18536">MELLHVAVAGMFCVDIWRRHGGALHFEVSRCFGAGRVYSMYEWVSYGCRRGIKCDLLRIHYSDAENSKAKLSLNDCYDGTVHAFQELCCTAVVAHHRFREEIGGERLVSRRRSRPKLDDNANTRLQHDRYRPARIIMQCDLPRRLQSTDTQICSVACAKDT</sequence>
<reference evidence="2" key="1">
    <citation type="journal article" date="2009" name="Genome Res.">
        <title>Comparative genomic analyses of the human fungal pathogens Coccidioides and their relatives.</title>
        <authorList>
            <person name="Sharpton T.J."/>
            <person name="Stajich J.E."/>
            <person name="Rounsley S.D."/>
            <person name="Gardner M.J."/>
            <person name="Wortman J.R."/>
            <person name="Jordar V.S."/>
            <person name="Maiti R."/>
            <person name="Kodira C.D."/>
            <person name="Neafsey D.E."/>
            <person name="Zeng Q."/>
            <person name="Hung C.-Y."/>
            <person name="McMahan C."/>
            <person name="Muszewska A."/>
            <person name="Grynberg M."/>
            <person name="Mandel M.A."/>
            <person name="Kellner E.M."/>
            <person name="Barker B.M."/>
            <person name="Galgiani J.N."/>
            <person name="Orbach M.J."/>
            <person name="Kirkland T.N."/>
            <person name="Cole G.T."/>
            <person name="Henn M.R."/>
            <person name="Birren B.W."/>
            <person name="Taylor J.W."/>
        </authorList>
    </citation>
    <scope>NUCLEOTIDE SEQUENCE [LARGE SCALE GENOMIC DNA]</scope>
    <source>
        <strain evidence="2">RS</strain>
    </source>
</reference>
<dbReference type="InParanoid" id="A0A0E1RV65"/>
<dbReference type="AlphaFoldDB" id="A0A0E1RV65"/>
<evidence type="ECO:0000313" key="2">
    <source>
        <dbReference type="Proteomes" id="UP000001261"/>
    </source>
</evidence>
<dbReference type="RefSeq" id="XP_001240780.2">
    <property type="nucleotide sequence ID" value="XM_001240779.2"/>
</dbReference>
<accession>A0A0E1RV65</accession>
<dbReference type="KEGG" id="cim:CIMG_07943"/>
<gene>
    <name evidence="1" type="ORF">CIMG_07943</name>
</gene>
<organism evidence="1 2">
    <name type="scientific">Coccidioides immitis (strain RS)</name>
    <name type="common">Valley fever fungus</name>
    <dbReference type="NCBI Taxonomy" id="246410"/>
    <lineage>
        <taxon>Eukaryota</taxon>
        <taxon>Fungi</taxon>
        <taxon>Dikarya</taxon>
        <taxon>Ascomycota</taxon>
        <taxon>Pezizomycotina</taxon>
        <taxon>Eurotiomycetes</taxon>
        <taxon>Eurotiomycetidae</taxon>
        <taxon>Onygenales</taxon>
        <taxon>Onygenaceae</taxon>
        <taxon>Coccidioides</taxon>
    </lineage>
</organism>
<dbReference type="VEuPathDB" id="FungiDB:CIMG_07943"/>
<proteinExistence type="predicted"/>
<dbReference type="EMBL" id="GG704913">
    <property type="protein sequence ID" value="EAS29197.2"/>
    <property type="molecule type" value="Genomic_DNA"/>
</dbReference>
<keyword evidence="2" id="KW-1185">Reference proteome</keyword>